<organism evidence="2 3">
    <name type="scientific">Phytophthora fragariae</name>
    <dbReference type="NCBI Taxonomy" id="53985"/>
    <lineage>
        <taxon>Eukaryota</taxon>
        <taxon>Sar</taxon>
        <taxon>Stramenopiles</taxon>
        <taxon>Oomycota</taxon>
        <taxon>Peronosporomycetes</taxon>
        <taxon>Peronosporales</taxon>
        <taxon>Peronosporaceae</taxon>
        <taxon>Phytophthora</taxon>
    </lineage>
</organism>
<comment type="caution">
    <text evidence="2">The sequence shown here is derived from an EMBL/GenBank/DDBJ whole genome shotgun (WGS) entry which is preliminary data.</text>
</comment>
<evidence type="ECO:0000313" key="3">
    <source>
        <dbReference type="Proteomes" id="UP000486351"/>
    </source>
</evidence>
<dbReference type="Proteomes" id="UP000486351">
    <property type="component" value="Unassembled WGS sequence"/>
</dbReference>
<name>A0A6G0Q4B2_9STRA</name>
<evidence type="ECO:0000313" key="2">
    <source>
        <dbReference type="EMBL" id="KAE9268747.1"/>
    </source>
</evidence>
<feature type="compositionally biased region" description="Polar residues" evidence="1">
    <location>
        <begin position="54"/>
        <end position="71"/>
    </location>
</feature>
<dbReference type="EMBL" id="QXFY01006447">
    <property type="protein sequence ID" value="KAE9268747.1"/>
    <property type="molecule type" value="Genomic_DNA"/>
</dbReference>
<sequence length="139" mass="14701">MTTSLLDDGEQRMMALTTDIAGTVERESKATMLSLTGGDTNDGADPNAAPTASEEVTTTKPPNVTDTPGTDTRTRANAGVGGVDSRENKAATMHGDGARNDASGRCSSDDAVRRRLRKLGAKKSKKRDKDSGARRRVKH</sequence>
<evidence type="ECO:0000256" key="1">
    <source>
        <dbReference type="SAM" id="MobiDB-lite"/>
    </source>
</evidence>
<dbReference type="AlphaFoldDB" id="A0A6G0Q4B2"/>
<reference evidence="2 3" key="1">
    <citation type="submission" date="2018-09" db="EMBL/GenBank/DDBJ databases">
        <title>Genomic investigation of the strawberry pathogen Phytophthora fragariae indicates pathogenicity is determined by transcriptional variation in three key races.</title>
        <authorList>
            <person name="Adams T.M."/>
            <person name="Armitage A.D."/>
            <person name="Sobczyk M.K."/>
            <person name="Bates H.J."/>
            <person name="Dunwell J.M."/>
            <person name="Nellist C.F."/>
            <person name="Harrison R.J."/>
        </authorList>
    </citation>
    <scope>NUCLEOTIDE SEQUENCE [LARGE SCALE GENOMIC DNA]</scope>
    <source>
        <strain evidence="2 3">NOV-77</strain>
    </source>
</reference>
<protein>
    <submittedName>
        <fullName evidence="2">Uncharacterized protein</fullName>
    </submittedName>
</protein>
<feature type="compositionally biased region" description="Basic residues" evidence="1">
    <location>
        <begin position="114"/>
        <end position="126"/>
    </location>
</feature>
<feature type="region of interest" description="Disordered" evidence="1">
    <location>
        <begin position="27"/>
        <end position="139"/>
    </location>
</feature>
<proteinExistence type="predicted"/>
<gene>
    <name evidence="2" type="ORF">PF008_g31046</name>
</gene>
<accession>A0A6G0Q4B2</accession>